<gene>
    <name evidence="1" type="ORF">ANIA_07010</name>
</gene>
<dbReference type="AlphaFoldDB" id="C8VC88"/>
<dbReference type="SUPFAM" id="SSF54506">
    <property type="entry name" value="Diaminopimelate epimerase-like"/>
    <property type="match status" value="1"/>
</dbReference>
<evidence type="ECO:0000313" key="1">
    <source>
        <dbReference type="EMBL" id="CBF79265.1"/>
    </source>
</evidence>
<sequence>MAIDLPLEYESSFKLQEQVSDDSSLSQGVPFFGLIQMDFVPQDPSTFKPYLTTMARVDFVTLDVFTTKIYEGNPLAVVFLPAPTSTQLTQRQKQTIAREFNLSETIFVHSESGPSESRKIDIFTGSEELPFAGHPTIGAASWFLHHAPESKPVTRLTMKAGDFPITFQNADLGVVSARVAHNVHIHENQYPLDEILRLYPSVKPYLTQSSIALISIVKGMSQLLVELPSLEALGAVTTANGGEEASSSYLDAGWAEGMVTTYFYVKDVKDELLGRNVIRTRTILGSLEDPATGSAASGLTAYLSLKEGRAGRFVYDIVQGVEMGRRSEIGLEVVTGEKGIESLELRGSAVKVSEGSIVVPQAK</sequence>
<dbReference type="GO" id="GO:0005737">
    <property type="term" value="C:cytoplasm"/>
    <property type="evidence" value="ECO:0000318"/>
    <property type="project" value="GO_Central"/>
</dbReference>
<dbReference type="InterPro" id="IPR003719">
    <property type="entry name" value="Phenazine_PhzF-like"/>
</dbReference>
<dbReference type="InParanoid" id="C8VC88"/>
<dbReference type="RefSeq" id="XP_050467931.1">
    <property type="nucleotide sequence ID" value="XM_050611964.1"/>
</dbReference>
<dbReference type="PANTHER" id="PTHR13774:SF32">
    <property type="entry name" value="ANTISENSE-ENHANCING SEQUENCE 1"/>
    <property type="match status" value="1"/>
</dbReference>
<dbReference type="VEuPathDB" id="FungiDB:AN7010"/>
<organism evidence="1 2">
    <name type="scientific">Emericella nidulans (strain FGSC A4 / ATCC 38163 / CBS 112.46 / NRRL 194 / M139)</name>
    <name type="common">Aspergillus nidulans</name>
    <dbReference type="NCBI Taxonomy" id="227321"/>
    <lineage>
        <taxon>Eukaryota</taxon>
        <taxon>Fungi</taxon>
        <taxon>Dikarya</taxon>
        <taxon>Ascomycota</taxon>
        <taxon>Pezizomycotina</taxon>
        <taxon>Eurotiomycetes</taxon>
        <taxon>Eurotiomycetidae</taxon>
        <taxon>Eurotiales</taxon>
        <taxon>Aspergillaceae</taxon>
        <taxon>Aspergillus</taxon>
        <taxon>Aspergillus subgen. Nidulantes</taxon>
    </lineage>
</organism>
<dbReference type="GO" id="GO:0016853">
    <property type="term" value="F:isomerase activity"/>
    <property type="evidence" value="ECO:0000318"/>
    <property type="project" value="GO_Central"/>
</dbReference>
<evidence type="ECO:0000313" key="2">
    <source>
        <dbReference type="Proteomes" id="UP000000560"/>
    </source>
</evidence>
<dbReference type="Proteomes" id="UP000000560">
    <property type="component" value="Chromosome IV"/>
</dbReference>
<name>C8VC88_EMENI</name>
<dbReference type="EMBL" id="BN001304">
    <property type="protein sequence ID" value="CBF79265.1"/>
    <property type="molecule type" value="Genomic_DNA"/>
</dbReference>
<dbReference type="KEGG" id="ani:ANIA_07010"/>
<dbReference type="GeneID" id="2869991"/>
<dbReference type="NCBIfam" id="TIGR00654">
    <property type="entry name" value="PhzF_family"/>
    <property type="match status" value="1"/>
</dbReference>
<dbReference type="HOGENOM" id="CLU_048756_1_0_1"/>
<dbReference type="eggNOG" id="KOG3033">
    <property type="taxonomic scope" value="Eukaryota"/>
</dbReference>
<dbReference type="OrthoDB" id="75169at2759"/>
<protein>
    <submittedName>
        <fullName evidence="1">Phenazine biosynthesis-like protein, putative (AFU_orthologue AFUA_4G04380)</fullName>
    </submittedName>
</protein>
<dbReference type="STRING" id="227321.C8VC88"/>
<proteinExistence type="predicted"/>
<accession>C8VC88</accession>
<keyword evidence="2" id="KW-1185">Reference proteome</keyword>
<reference evidence="2" key="1">
    <citation type="journal article" date="2005" name="Nature">
        <title>Sequencing of Aspergillus nidulans and comparative analysis with A. fumigatus and A. oryzae.</title>
        <authorList>
            <person name="Galagan J.E."/>
            <person name="Calvo S.E."/>
            <person name="Cuomo C."/>
            <person name="Ma L.J."/>
            <person name="Wortman J.R."/>
            <person name="Batzoglou S."/>
            <person name="Lee S.I."/>
            <person name="Basturkmen M."/>
            <person name="Spevak C.C."/>
            <person name="Clutterbuck J."/>
            <person name="Kapitonov V."/>
            <person name="Jurka J."/>
            <person name="Scazzocchio C."/>
            <person name="Farman M."/>
            <person name="Butler J."/>
            <person name="Purcell S."/>
            <person name="Harris S."/>
            <person name="Braus G.H."/>
            <person name="Draht O."/>
            <person name="Busch S."/>
            <person name="D'Enfert C."/>
            <person name="Bouchier C."/>
            <person name="Goldman G.H."/>
            <person name="Bell-Pedersen D."/>
            <person name="Griffiths-Jones S."/>
            <person name="Doonan J.H."/>
            <person name="Yu J."/>
            <person name="Vienken K."/>
            <person name="Pain A."/>
            <person name="Freitag M."/>
            <person name="Selker E.U."/>
            <person name="Archer D.B."/>
            <person name="Penalva M.A."/>
            <person name="Oakley B.R."/>
            <person name="Momany M."/>
            <person name="Tanaka T."/>
            <person name="Kumagai T."/>
            <person name="Asai K."/>
            <person name="Machida M."/>
            <person name="Nierman W.C."/>
            <person name="Denning D.W."/>
            <person name="Caddick M."/>
            <person name="Hynes M."/>
            <person name="Paoletti M."/>
            <person name="Fischer R."/>
            <person name="Miller B."/>
            <person name="Dyer P."/>
            <person name="Sachs M.S."/>
            <person name="Osmani S.A."/>
            <person name="Birren B.W."/>
        </authorList>
    </citation>
    <scope>NUCLEOTIDE SEQUENCE [LARGE SCALE GENOMIC DNA]</scope>
    <source>
        <strain evidence="2">FGSC A4 / ATCC 38163 / CBS 112.46 / NRRL 194 / M139</strain>
    </source>
</reference>
<dbReference type="Pfam" id="PF02567">
    <property type="entry name" value="PhzC-PhzF"/>
    <property type="match status" value="1"/>
</dbReference>
<dbReference type="OMA" id="FIHLHID"/>
<dbReference type="Gene3D" id="3.10.310.10">
    <property type="entry name" value="Diaminopimelate Epimerase, Chain A, domain 1"/>
    <property type="match status" value="2"/>
</dbReference>
<dbReference type="PANTHER" id="PTHR13774">
    <property type="entry name" value="PHENAZINE BIOSYNTHESIS PROTEIN"/>
    <property type="match status" value="1"/>
</dbReference>
<reference evidence="2" key="2">
    <citation type="journal article" date="2009" name="Fungal Genet. Biol.">
        <title>The 2008 update of the Aspergillus nidulans genome annotation: a community effort.</title>
        <authorList>
            <person name="Wortman J.R."/>
            <person name="Gilsenan J.M."/>
            <person name="Joardar V."/>
            <person name="Deegan J."/>
            <person name="Clutterbuck J."/>
            <person name="Andersen M.R."/>
            <person name="Archer D."/>
            <person name="Bencina M."/>
            <person name="Braus G."/>
            <person name="Coutinho P."/>
            <person name="von Dohren H."/>
            <person name="Doonan J."/>
            <person name="Driessen A.J."/>
            <person name="Durek P."/>
            <person name="Espeso E."/>
            <person name="Fekete E."/>
            <person name="Flipphi M."/>
            <person name="Estrada C.G."/>
            <person name="Geysens S."/>
            <person name="Goldman G."/>
            <person name="de Groot P.W."/>
            <person name="Hansen K."/>
            <person name="Harris S.D."/>
            <person name="Heinekamp T."/>
            <person name="Helmstaedt K."/>
            <person name="Henrissat B."/>
            <person name="Hofmann G."/>
            <person name="Homan T."/>
            <person name="Horio T."/>
            <person name="Horiuchi H."/>
            <person name="James S."/>
            <person name="Jones M."/>
            <person name="Karaffa L."/>
            <person name="Karanyi Z."/>
            <person name="Kato M."/>
            <person name="Keller N."/>
            <person name="Kelly D.E."/>
            <person name="Kiel J.A."/>
            <person name="Kim J.M."/>
            <person name="van der Klei I.J."/>
            <person name="Klis F.M."/>
            <person name="Kovalchuk A."/>
            <person name="Krasevec N."/>
            <person name="Kubicek C.P."/>
            <person name="Liu B."/>
            <person name="Maccabe A."/>
            <person name="Meyer V."/>
            <person name="Mirabito P."/>
            <person name="Miskei M."/>
            <person name="Mos M."/>
            <person name="Mullins J."/>
            <person name="Nelson D.R."/>
            <person name="Nielsen J."/>
            <person name="Oakley B.R."/>
            <person name="Osmani S.A."/>
            <person name="Pakula T."/>
            <person name="Paszewski A."/>
            <person name="Paulsen I."/>
            <person name="Pilsyk S."/>
            <person name="Pocsi I."/>
            <person name="Punt P.J."/>
            <person name="Ram A.F."/>
            <person name="Ren Q."/>
            <person name="Robellet X."/>
            <person name="Robson G."/>
            <person name="Seiboth B."/>
            <person name="van Solingen P."/>
            <person name="Specht T."/>
            <person name="Sun J."/>
            <person name="Taheri-Talesh N."/>
            <person name="Takeshita N."/>
            <person name="Ussery D."/>
            <person name="vanKuyk P.A."/>
            <person name="Visser H."/>
            <person name="van de Vondervoort P.J."/>
            <person name="de Vries R.P."/>
            <person name="Walton J."/>
            <person name="Xiang X."/>
            <person name="Xiong Y."/>
            <person name="Zeng A.P."/>
            <person name="Brandt B.W."/>
            <person name="Cornell M.J."/>
            <person name="van den Hondel C.A."/>
            <person name="Visser J."/>
            <person name="Oliver S.G."/>
            <person name="Turner G."/>
        </authorList>
    </citation>
    <scope>GENOME REANNOTATION</scope>
    <source>
        <strain evidence="2">FGSC A4 / ATCC 38163 / CBS 112.46 / NRRL 194 / M139</strain>
    </source>
</reference>